<keyword evidence="4" id="KW-0472">Membrane</keyword>
<evidence type="ECO:0000256" key="4">
    <source>
        <dbReference type="ARBA" id="ARBA00023136"/>
    </source>
</evidence>
<keyword evidence="7" id="KW-1185">Reference proteome</keyword>
<dbReference type="SUPFAM" id="SSF81321">
    <property type="entry name" value="Family A G protein-coupled receptor-like"/>
    <property type="match status" value="1"/>
</dbReference>
<dbReference type="AlphaFoldDB" id="A0AAV1GYE0"/>
<proteinExistence type="predicted"/>
<keyword evidence="2" id="KW-0812">Transmembrane</keyword>
<name>A0AAV1GYE0_XYRNO</name>
<dbReference type="InterPro" id="IPR017452">
    <property type="entry name" value="GPCR_Rhodpsn_7TM"/>
</dbReference>
<keyword evidence="3" id="KW-1133">Transmembrane helix</keyword>
<dbReference type="PROSITE" id="PS50262">
    <property type="entry name" value="G_PROTEIN_RECEP_F1_2"/>
    <property type="match status" value="1"/>
</dbReference>
<dbReference type="EMBL" id="OY660881">
    <property type="protein sequence ID" value="CAJ1078815.1"/>
    <property type="molecule type" value="Genomic_DNA"/>
</dbReference>
<accession>A0AAV1GYE0</accession>
<organism evidence="6 7">
    <name type="scientific">Xyrichtys novacula</name>
    <name type="common">Pearly razorfish</name>
    <name type="synonym">Hemipteronotus novacula</name>
    <dbReference type="NCBI Taxonomy" id="13765"/>
    <lineage>
        <taxon>Eukaryota</taxon>
        <taxon>Metazoa</taxon>
        <taxon>Chordata</taxon>
        <taxon>Craniata</taxon>
        <taxon>Vertebrata</taxon>
        <taxon>Euteleostomi</taxon>
        <taxon>Actinopterygii</taxon>
        <taxon>Neopterygii</taxon>
        <taxon>Teleostei</taxon>
        <taxon>Neoteleostei</taxon>
        <taxon>Acanthomorphata</taxon>
        <taxon>Eupercaria</taxon>
        <taxon>Labriformes</taxon>
        <taxon>Labridae</taxon>
        <taxon>Xyrichtys</taxon>
    </lineage>
</organism>
<evidence type="ECO:0000259" key="5">
    <source>
        <dbReference type="PROSITE" id="PS50262"/>
    </source>
</evidence>
<sequence length="139" mass="16213">MAFDRYVAICRPLKYHSLMSKQRLVNDDTEENSRLCLIVKLRRRPPTFPDIETSPLTALDPVDGNCYRRKRSAVQWCSGCHLWTTKDQRIAQLCPRILSDSARLAKRRHLQRAAEPKSYFYCFSMCLCCQTLTIIANQK</sequence>
<evidence type="ECO:0000313" key="6">
    <source>
        <dbReference type="EMBL" id="CAJ1078815.1"/>
    </source>
</evidence>
<dbReference type="GO" id="GO:0016020">
    <property type="term" value="C:membrane"/>
    <property type="evidence" value="ECO:0007669"/>
    <property type="project" value="UniProtKB-SubCell"/>
</dbReference>
<reference evidence="6" key="1">
    <citation type="submission" date="2023-08" db="EMBL/GenBank/DDBJ databases">
        <authorList>
            <person name="Alioto T."/>
            <person name="Alioto T."/>
            <person name="Gomez Garrido J."/>
        </authorList>
    </citation>
    <scope>NUCLEOTIDE SEQUENCE</scope>
</reference>
<gene>
    <name evidence="6" type="ORF">XNOV1_A017347</name>
</gene>
<dbReference type="Gene3D" id="1.20.1070.10">
    <property type="entry name" value="Rhodopsin 7-helix transmembrane proteins"/>
    <property type="match status" value="1"/>
</dbReference>
<feature type="domain" description="G-protein coupled receptors family 1 profile" evidence="5">
    <location>
        <begin position="1"/>
        <end position="23"/>
    </location>
</feature>
<evidence type="ECO:0000256" key="1">
    <source>
        <dbReference type="ARBA" id="ARBA00004370"/>
    </source>
</evidence>
<evidence type="ECO:0000256" key="3">
    <source>
        <dbReference type="ARBA" id="ARBA00022989"/>
    </source>
</evidence>
<protein>
    <recommendedName>
        <fullName evidence="5">G-protein coupled receptors family 1 profile domain-containing protein</fullName>
    </recommendedName>
</protein>
<dbReference type="Proteomes" id="UP001178508">
    <property type="component" value="Chromosome 18"/>
</dbReference>
<comment type="subcellular location">
    <subcellularLocation>
        <location evidence="1">Membrane</location>
    </subcellularLocation>
</comment>
<evidence type="ECO:0000313" key="7">
    <source>
        <dbReference type="Proteomes" id="UP001178508"/>
    </source>
</evidence>
<evidence type="ECO:0000256" key="2">
    <source>
        <dbReference type="ARBA" id="ARBA00022692"/>
    </source>
</evidence>